<name>A0A392MX23_9FABA</name>
<dbReference type="Proteomes" id="UP000265520">
    <property type="component" value="Unassembled WGS sequence"/>
</dbReference>
<dbReference type="InterPro" id="IPR051710">
    <property type="entry name" value="Phosphatase_SH3-domain"/>
</dbReference>
<dbReference type="CDD" id="cd07040">
    <property type="entry name" value="HP"/>
    <property type="match status" value="1"/>
</dbReference>
<gene>
    <name evidence="1" type="ORF">A2U01_0012783</name>
</gene>
<protein>
    <submittedName>
        <fullName evidence="1">Phosphoglycerate mutase family protein</fullName>
    </submittedName>
</protein>
<dbReference type="InterPro" id="IPR013078">
    <property type="entry name" value="His_Pase_superF_clade-1"/>
</dbReference>
<reference evidence="1 2" key="1">
    <citation type="journal article" date="2018" name="Front. Plant Sci.">
        <title>Red Clover (Trifolium pratense) and Zigzag Clover (T. medium) - A Picture of Genomic Similarities and Differences.</title>
        <authorList>
            <person name="Dluhosova J."/>
            <person name="Istvanek J."/>
            <person name="Nedelnik J."/>
            <person name="Repkova J."/>
        </authorList>
    </citation>
    <scope>NUCLEOTIDE SEQUENCE [LARGE SCALE GENOMIC DNA]</scope>
    <source>
        <strain evidence="2">cv. 10/8</strain>
        <tissue evidence="1">Leaf</tissue>
    </source>
</reference>
<keyword evidence="2" id="KW-1185">Reference proteome</keyword>
<dbReference type="Pfam" id="PF00300">
    <property type="entry name" value="His_Phos_1"/>
    <property type="match status" value="1"/>
</dbReference>
<evidence type="ECO:0000313" key="2">
    <source>
        <dbReference type="Proteomes" id="UP000265520"/>
    </source>
</evidence>
<dbReference type="SUPFAM" id="SSF53254">
    <property type="entry name" value="Phosphoglycerate mutase-like"/>
    <property type="match status" value="1"/>
</dbReference>
<dbReference type="Gene3D" id="3.40.50.1240">
    <property type="entry name" value="Phosphoglycerate mutase-like"/>
    <property type="match status" value="1"/>
</dbReference>
<dbReference type="InterPro" id="IPR029033">
    <property type="entry name" value="His_PPase_superfam"/>
</dbReference>
<dbReference type="AlphaFoldDB" id="A0A392MX23"/>
<dbReference type="PANTHER" id="PTHR16469:SF27">
    <property type="entry name" value="UBIQUITIN-ASSOCIATED AND SH3 DOMAIN-CONTAINING BA-RELATED"/>
    <property type="match status" value="1"/>
</dbReference>
<accession>A0A392MX23</accession>
<dbReference type="PANTHER" id="PTHR16469">
    <property type="entry name" value="UBIQUITIN-ASSOCIATED AND SH3 DOMAIN-CONTAINING BA-RELATED"/>
    <property type="match status" value="1"/>
</dbReference>
<dbReference type="EMBL" id="LXQA010021311">
    <property type="protein sequence ID" value="MCH91852.1"/>
    <property type="molecule type" value="Genomic_DNA"/>
</dbReference>
<organism evidence="1 2">
    <name type="scientific">Trifolium medium</name>
    <dbReference type="NCBI Taxonomy" id="97028"/>
    <lineage>
        <taxon>Eukaryota</taxon>
        <taxon>Viridiplantae</taxon>
        <taxon>Streptophyta</taxon>
        <taxon>Embryophyta</taxon>
        <taxon>Tracheophyta</taxon>
        <taxon>Spermatophyta</taxon>
        <taxon>Magnoliopsida</taxon>
        <taxon>eudicotyledons</taxon>
        <taxon>Gunneridae</taxon>
        <taxon>Pentapetalae</taxon>
        <taxon>rosids</taxon>
        <taxon>fabids</taxon>
        <taxon>Fabales</taxon>
        <taxon>Fabaceae</taxon>
        <taxon>Papilionoideae</taxon>
        <taxon>50 kb inversion clade</taxon>
        <taxon>NPAAA clade</taxon>
        <taxon>Hologalegina</taxon>
        <taxon>IRL clade</taxon>
        <taxon>Trifolieae</taxon>
        <taxon>Trifolium</taxon>
    </lineage>
</organism>
<comment type="caution">
    <text evidence="1">The sequence shown here is derived from an EMBL/GenBank/DDBJ whole genome shotgun (WGS) entry which is preliminary data.</text>
</comment>
<proteinExistence type="predicted"/>
<sequence length="147" mass="16659">MDSTSKNQTPECYQNVVVMRHGDRIDNFDPLWISTAPRPWDPPLVKEGRVRAFSTGRKFRNLFGYPLHRVFVSPFLRCVQTAAEAVIALSAVDDNPDALTGDSVTIDPSKLKTVEVLSIDILVRWNLNHRFTIGPMSFTKLDGYDQH</sequence>
<evidence type="ECO:0000313" key="1">
    <source>
        <dbReference type="EMBL" id="MCH91852.1"/>
    </source>
</evidence>